<dbReference type="SUPFAM" id="SSF51735">
    <property type="entry name" value="NAD(P)-binding Rossmann-fold domains"/>
    <property type="match status" value="1"/>
</dbReference>
<dbReference type="PROSITE" id="PS00061">
    <property type="entry name" value="ADH_SHORT"/>
    <property type="match status" value="1"/>
</dbReference>
<dbReference type="Pfam" id="PF13561">
    <property type="entry name" value="adh_short_C2"/>
    <property type="match status" value="1"/>
</dbReference>
<comment type="similarity">
    <text evidence="1">Belongs to the short-chain dehydrogenases/reductases (SDR) family.</text>
</comment>
<protein>
    <submittedName>
        <fullName evidence="3">SDR family oxidoreductase</fullName>
    </submittedName>
</protein>
<reference evidence="3" key="1">
    <citation type="submission" date="2020-09" db="EMBL/GenBank/DDBJ databases">
        <title>A novel bacterium of genus Bacillus, isolated from South China Sea.</title>
        <authorList>
            <person name="Huang H."/>
            <person name="Mo K."/>
            <person name="Hu Y."/>
        </authorList>
    </citation>
    <scope>NUCLEOTIDE SEQUENCE</scope>
    <source>
        <strain evidence="3">IB182487</strain>
    </source>
</reference>
<name>A0A926RXG9_9BACI</name>
<dbReference type="FunFam" id="3.40.50.720:FF:000084">
    <property type="entry name" value="Short-chain dehydrogenase reductase"/>
    <property type="match status" value="1"/>
</dbReference>
<evidence type="ECO:0000256" key="1">
    <source>
        <dbReference type="ARBA" id="ARBA00006484"/>
    </source>
</evidence>
<dbReference type="InterPro" id="IPR036291">
    <property type="entry name" value="NAD(P)-bd_dom_sf"/>
</dbReference>
<proteinExistence type="inferred from homology"/>
<organism evidence="3 4">
    <name type="scientific">Metabacillus arenae</name>
    <dbReference type="NCBI Taxonomy" id="2771434"/>
    <lineage>
        <taxon>Bacteria</taxon>
        <taxon>Bacillati</taxon>
        <taxon>Bacillota</taxon>
        <taxon>Bacilli</taxon>
        <taxon>Bacillales</taxon>
        <taxon>Bacillaceae</taxon>
        <taxon>Metabacillus</taxon>
    </lineage>
</organism>
<dbReference type="Proteomes" id="UP000626844">
    <property type="component" value="Unassembled WGS sequence"/>
</dbReference>
<dbReference type="CDD" id="cd05233">
    <property type="entry name" value="SDR_c"/>
    <property type="match status" value="1"/>
</dbReference>
<dbReference type="AlphaFoldDB" id="A0A926RXG9"/>
<evidence type="ECO:0000313" key="3">
    <source>
        <dbReference type="EMBL" id="MBD1380986.1"/>
    </source>
</evidence>
<dbReference type="EMBL" id="JACXAI010000014">
    <property type="protein sequence ID" value="MBD1380986.1"/>
    <property type="molecule type" value="Genomic_DNA"/>
</dbReference>
<dbReference type="Gene3D" id="3.40.50.720">
    <property type="entry name" value="NAD(P)-binding Rossmann-like Domain"/>
    <property type="match status" value="1"/>
</dbReference>
<sequence>MRLENKVAVISAGASGMGKAGAMLFAKEGAIVNILDINRENGEQAVKEIRNNGGEANFYYTDMSDVTAIKTSVDKIKHEYNRIDILWNHVGIPGPSGLLEVEENDYDFCMDLNIKSGFFTTKYAVPAMEERGGAIIFTTSASGVQGSPFSPVYSAAKGAVVNLVRALAKNLGPKNIRVNSVSPGLTETPMMNQFLKRNEDDDLEENKKIITSKIALGRLASPNDIAYGALFLASEESTYVSGINLPVDGGQTA</sequence>
<dbReference type="InterPro" id="IPR020904">
    <property type="entry name" value="Sc_DH/Rdtase_CS"/>
</dbReference>
<gene>
    <name evidence="3" type="ORF">IC621_12155</name>
</gene>
<dbReference type="InterPro" id="IPR002347">
    <property type="entry name" value="SDR_fam"/>
</dbReference>
<evidence type="ECO:0000313" key="4">
    <source>
        <dbReference type="Proteomes" id="UP000626844"/>
    </source>
</evidence>
<dbReference type="PANTHER" id="PTHR24321:SF8">
    <property type="entry name" value="ESTRADIOL 17-BETA-DEHYDROGENASE 8-RELATED"/>
    <property type="match status" value="1"/>
</dbReference>
<keyword evidence="4" id="KW-1185">Reference proteome</keyword>
<dbReference type="GO" id="GO:0008206">
    <property type="term" value="P:bile acid metabolic process"/>
    <property type="evidence" value="ECO:0007669"/>
    <property type="project" value="UniProtKB-ARBA"/>
</dbReference>
<keyword evidence="2" id="KW-0560">Oxidoreductase</keyword>
<dbReference type="NCBIfam" id="NF005559">
    <property type="entry name" value="PRK07231.1"/>
    <property type="match status" value="1"/>
</dbReference>
<dbReference type="PANTHER" id="PTHR24321">
    <property type="entry name" value="DEHYDROGENASES, SHORT CHAIN"/>
    <property type="match status" value="1"/>
</dbReference>
<dbReference type="RefSeq" id="WP_191158580.1">
    <property type="nucleotide sequence ID" value="NZ_JACXAI010000014.1"/>
</dbReference>
<dbReference type="PRINTS" id="PR00081">
    <property type="entry name" value="GDHRDH"/>
</dbReference>
<evidence type="ECO:0000256" key="2">
    <source>
        <dbReference type="ARBA" id="ARBA00023002"/>
    </source>
</evidence>
<accession>A0A926RXG9</accession>
<dbReference type="GO" id="GO:0016491">
    <property type="term" value="F:oxidoreductase activity"/>
    <property type="evidence" value="ECO:0007669"/>
    <property type="project" value="UniProtKB-KW"/>
</dbReference>
<comment type="caution">
    <text evidence="3">The sequence shown here is derived from an EMBL/GenBank/DDBJ whole genome shotgun (WGS) entry which is preliminary data.</text>
</comment>
<dbReference type="PRINTS" id="PR00080">
    <property type="entry name" value="SDRFAMILY"/>
</dbReference>